<protein>
    <recommendedName>
        <fullName evidence="1">Transposase IS66 central domain-containing protein</fullName>
    </recommendedName>
</protein>
<dbReference type="InterPro" id="IPR004291">
    <property type="entry name" value="Transposase_IS66_central"/>
</dbReference>
<sequence>DQKLREKLDEISSLINREYSHPAQTAIMNSMKEHWEGLTLFVDNPEIPMDNNLADYILFFHY</sequence>
<dbReference type="Pfam" id="PF03050">
    <property type="entry name" value="DDE_Tnp_IS66"/>
    <property type="match status" value="1"/>
</dbReference>
<organism evidence="2">
    <name type="scientific">marine sediment metagenome</name>
    <dbReference type="NCBI Taxonomy" id="412755"/>
    <lineage>
        <taxon>unclassified sequences</taxon>
        <taxon>metagenomes</taxon>
        <taxon>ecological metagenomes</taxon>
    </lineage>
</organism>
<comment type="caution">
    <text evidence="2">The sequence shown here is derived from an EMBL/GenBank/DDBJ whole genome shotgun (WGS) entry which is preliminary data.</text>
</comment>
<dbReference type="EMBL" id="BARU01047130">
    <property type="protein sequence ID" value="GAH96673.1"/>
    <property type="molecule type" value="Genomic_DNA"/>
</dbReference>
<feature type="domain" description="Transposase IS66 central" evidence="1">
    <location>
        <begin position="8"/>
        <end position="54"/>
    </location>
</feature>
<dbReference type="AlphaFoldDB" id="X1LRA5"/>
<gene>
    <name evidence="2" type="ORF">S03H2_70765</name>
</gene>
<reference evidence="2" key="1">
    <citation type="journal article" date="2014" name="Front. Microbiol.">
        <title>High frequency of phylogenetically diverse reductive dehalogenase-homologous genes in deep subseafloor sedimentary metagenomes.</title>
        <authorList>
            <person name="Kawai M."/>
            <person name="Futagami T."/>
            <person name="Toyoda A."/>
            <person name="Takaki Y."/>
            <person name="Nishi S."/>
            <person name="Hori S."/>
            <person name="Arai W."/>
            <person name="Tsubouchi T."/>
            <person name="Morono Y."/>
            <person name="Uchiyama I."/>
            <person name="Ito T."/>
            <person name="Fujiyama A."/>
            <person name="Inagaki F."/>
            <person name="Takami H."/>
        </authorList>
    </citation>
    <scope>NUCLEOTIDE SEQUENCE</scope>
    <source>
        <strain evidence="2">Expedition CK06-06</strain>
    </source>
</reference>
<feature type="non-terminal residue" evidence="2">
    <location>
        <position position="1"/>
    </location>
</feature>
<evidence type="ECO:0000313" key="2">
    <source>
        <dbReference type="EMBL" id="GAH96673.1"/>
    </source>
</evidence>
<proteinExistence type="predicted"/>
<evidence type="ECO:0000259" key="1">
    <source>
        <dbReference type="Pfam" id="PF03050"/>
    </source>
</evidence>
<name>X1LRA5_9ZZZZ</name>
<accession>X1LRA5</accession>